<dbReference type="InterPro" id="IPR003474">
    <property type="entry name" value="Glcn_transporter"/>
</dbReference>
<dbReference type="EMBL" id="JAAITX010000007">
    <property type="protein sequence ID" value="NVH59031.1"/>
    <property type="molecule type" value="Genomic_DNA"/>
</dbReference>
<comment type="caution">
    <text evidence="3">The sequence shown here is derived from an EMBL/GenBank/DDBJ whole genome shotgun (WGS) entry which is preliminary data.</text>
</comment>
<dbReference type="Proteomes" id="UP000528555">
    <property type="component" value="Unassembled WGS sequence"/>
</dbReference>
<evidence type="ECO:0000313" key="4">
    <source>
        <dbReference type="Proteomes" id="UP000528555"/>
    </source>
</evidence>
<keyword evidence="1" id="KW-0812">Transmembrane</keyword>
<feature type="transmembrane region" description="Helical" evidence="1">
    <location>
        <begin position="266"/>
        <end position="286"/>
    </location>
</feature>
<name>A0A850HM43_9FIRM</name>
<dbReference type="RefSeq" id="WP_145995104.1">
    <property type="nucleotide sequence ID" value="NZ_JAAITX010000007.1"/>
</dbReference>
<sequence>MERPWFRVMGYVSIFLGLAAVICLMMRRWSPLMVGIAAAAVVIFMNGLPYGETMMTTFFDGFCTSFQSLFPLIFSGSLLAQVYNRSGAVNAVGDMIANALFKEDAGATRKYVSCILAMALASGALAFCGLNALVTLMAMYPIALRLMERANVPKRFVMGILSCGVYTFAMSAPGSAETVNILAMQALGTSSYEGIVGGIAACIVEILVTTVLTTVMIKKAVARGERFAYGPRDVVATSDAKCPNAMVSLIPLLVLVVLFNLFKVNIFSATMIAWLLSLVLFWKYLPGRGRKKRAEILKIMQAAGEQAFGPVSAVGSIVGFTTIVQSLPEFQNMLDAVFRLDLSPAVILIAAVCMIAALTSSSTAAIRIAVPIVAERCTEAGLSLAFVHRVSCFACSIVDTLPYGTAVIINLGIADLDMKGGYPPMFVATTLATACGTLVCALVMYFFPYLP</sequence>
<dbReference type="GO" id="GO:0005886">
    <property type="term" value="C:plasma membrane"/>
    <property type="evidence" value="ECO:0007669"/>
    <property type="project" value="TreeGrafter"/>
</dbReference>
<proteinExistence type="predicted"/>
<evidence type="ECO:0000313" key="2">
    <source>
        <dbReference type="EMBL" id="NSK15258.1"/>
    </source>
</evidence>
<keyword evidence="4" id="KW-1185">Reference proteome</keyword>
<feature type="transmembrane region" description="Helical" evidence="1">
    <location>
        <begin position="115"/>
        <end position="144"/>
    </location>
</feature>
<dbReference type="PANTHER" id="PTHR30354:SF7">
    <property type="entry name" value="BLL7963 PROTEIN"/>
    <property type="match status" value="1"/>
</dbReference>
<dbReference type="GO" id="GO:0015128">
    <property type="term" value="F:gluconate transmembrane transporter activity"/>
    <property type="evidence" value="ECO:0007669"/>
    <property type="project" value="InterPro"/>
</dbReference>
<dbReference type="PANTHER" id="PTHR30354">
    <property type="entry name" value="GNT FAMILY GLUCONATE TRANSPORTER"/>
    <property type="match status" value="1"/>
</dbReference>
<evidence type="ECO:0000256" key="1">
    <source>
        <dbReference type="SAM" id="Phobius"/>
    </source>
</evidence>
<accession>A0A850HM43</accession>
<protein>
    <submittedName>
        <fullName evidence="3">GntP family permease</fullName>
    </submittedName>
</protein>
<dbReference type="AlphaFoldDB" id="A0A850HM43"/>
<keyword evidence="1" id="KW-1133">Transmembrane helix</keyword>
<reference evidence="4 5" key="1">
    <citation type="journal article" date="2020" name="Cell Host Microbe">
        <title>Functional and Genomic Variation between Human-Derived Isolates of Lachnospiraceae Reveals Inter- and Intra-Species Diversity.</title>
        <authorList>
            <person name="Sorbara M.T."/>
            <person name="Littmann E.R."/>
            <person name="Fontana E."/>
            <person name="Moody T.U."/>
            <person name="Kohout C.E."/>
            <person name="Gjonbalaj M."/>
            <person name="Eaton V."/>
            <person name="Seok R."/>
            <person name="Leiner I.M."/>
            <person name="Pamer E.G."/>
        </authorList>
    </citation>
    <scope>NUCLEOTIDE SEQUENCE [LARGE SCALE GENOMIC DNA]</scope>
    <source>
        <strain evidence="3 4">MSK.17.11</strain>
        <strain evidence="2 5">MSK.17.38</strain>
    </source>
</reference>
<reference evidence="3" key="2">
    <citation type="submission" date="2020-02" db="EMBL/GenBank/DDBJ databases">
        <authorList>
            <person name="Littmann E."/>
            <person name="Sorbara M."/>
        </authorList>
    </citation>
    <scope>NUCLEOTIDE SEQUENCE</scope>
    <source>
        <strain evidence="3">MSK.17.11</strain>
        <strain evidence="2">MSK.17.38</strain>
    </source>
</reference>
<feature type="transmembrane region" description="Helical" evidence="1">
    <location>
        <begin position="32"/>
        <end position="50"/>
    </location>
</feature>
<dbReference type="Proteomes" id="UP000701680">
    <property type="component" value="Unassembled WGS sequence"/>
</dbReference>
<dbReference type="EMBL" id="JAAIUO010000007">
    <property type="protein sequence ID" value="NSK15258.1"/>
    <property type="molecule type" value="Genomic_DNA"/>
</dbReference>
<feature type="transmembrane region" description="Helical" evidence="1">
    <location>
        <begin position="6"/>
        <end position="25"/>
    </location>
</feature>
<feature type="transmembrane region" description="Helical" evidence="1">
    <location>
        <begin position="156"/>
        <end position="175"/>
    </location>
</feature>
<feature type="transmembrane region" description="Helical" evidence="1">
    <location>
        <begin position="195"/>
        <end position="217"/>
    </location>
</feature>
<evidence type="ECO:0000313" key="3">
    <source>
        <dbReference type="EMBL" id="NVH59031.1"/>
    </source>
</evidence>
<feature type="transmembrane region" description="Helical" evidence="1">
    <location>
        <begin position="390"/>
        <end position="413"/>
    </location>
</feature>
<feature type="transmembrane region" description="Helical" evidence="1">
    <location>
        <begin position="307"/>
        <end position="327"/>
    </location>
</feature>
<feature type="transmembrane region" description="Helical" evidence="1">
    <location>
        <begin position="347"/>
        <end position="370"/>
    </location>
</feature>
<evidence type="ECO:0000313" key="5">
    <source>
        <dbReference type="Proteomes" id="UP000701680"/>
    </source>
</evidence>
<dbReference type="OrthoDB" id="86125at2"/>
<organism evidence="3 4">
    <name type="scientific">Dorea phocaeensis</name>
    <dbReference type="NCBI Taxonomy" id="2040291"/>
    <lineage>
        <taxon>Bacteria</taxon>
        <taxon>Bacillati</taxon>
        <taxon>Bacillota</taxon>
        <taxon>Clostridia</taxon>
        <taxon>Lachnospirales</taxon>
        <taxon>Lachnospiraceae</taxon>
        <taxon>Dorea</taxon>
    </lineage>
</organism>
<feature type="transmembrane region" description="Helical" evidence="1">
    <location>
        <begin position="425"/>
        <end position="447"/>
    </location>
</feature>
<gene>
    <name evidence="3" type="ORF">G5A66_10360</name>
    <name evidence="2" type="ORF">G5A75_10385</name>
</gene>
<feature type="transmembrane region" description="Helical" evidence="1">
    <location>
        <begin position="242"/>
        <end position="260"/>
    </location>
</feature>
<keyword evidence="1" id="KW-0472">Membrane</keyword>